<keyword evidence="3" id="KW-1185">Reference proteome</keyword>
<feature type="domain" description="Glutamine amidotransferase" evidence="1">
    <location>
        <begin position="73"/>
        <end position="175"/>
    </location>
</feature>
<dbReference type="PANTHER" id="PTHR42695:SF5">
    <property type="entry name" value="GLUTAMINE AMIDOTRANSFERASE YLR126C-RELATED"/>
    <property type="match status" value="1"/>
</dbReference>
<dbReference type="InterPro" id="IPR017926">
    <property type="entry name" value="GATASE"/>
</dbReference>
<dbReference type="RefSeq" id="WP_201155592.1">
    <property type="nucleotide sequence ID" value="NZ_NHSD01000092.1"/>
</dbReference>
<comment type="caution">
    <text evidence="2">The sequence shown here is derived from an EMBL/GenBank/DDBJ whole genome shotgun (WGS) entry which is preliminary data.</text>
</comment>
<dbReference type="InterPro" id="IPR029062">
    <property type="entry name" value="Class_I_gatase-like"/>
</dbReference>
<dbReference type="GO" id="GO:0005829">
    <property type="term" value="C:cytosol"/>
    <property type="evidence" value="ECO:0007669"/>
    <property type="project" value="TreeGrafter"/>
</dbReference>
<keyword evidence="2" id="KW-0315">Glutamine amidotransferase</keyword>
<evidence type="ECO:0000313" key="2">
    <source>
        <dbReference type="EMBL" id="MBK5926072.1"/>
    </source>
</evidence>
<dbReference type="SUPFAM" id="SSF52317">
    <property type="entry name" value="Class I glutamine amidotransferase-like"/>
    <property type="match status" value="1"/>
</dbReference>
<dbReference type="PROSITE" id="PS51273">
    <property type="entry name" value="GATASE_TYPE_1"/>
    <property type="match status" value="1"/>
</dbReference>
<protein>
    <submittedName>
        <fullName evidence="2">Glutamine amidotransferase</fullName>
    </submittedName>
</protein>
<dbReference type="EMBL" id="NHSD01000092">
    <property type="protein sequence ID" value="MBK5926072.1"/>
    <property type="molecule type" value="Genomic_DNA"/>
</dbReference>
<dbReference type="CDD" id="cd01741">
    <property type="entry name" value="GATase1_1"/>
    <property type="match status" value="1"/>
</dbReference>
<accession>A0A934WHU3</accession>
<reference evidence="2" key="2">
    <citation type="journal article" date="2020" name="Microorganisms">
        <title>Osmotic Adaptation and Compatible Solute Biosynthesis of Phototrophic Bacteria as Revealed from Genome Analyses.</title>
        <authorList>
            <person name="Imhoff J.F."/>
            <person name="Rahn T."/>
            <person name="Kunzel S."/>
            <person name="Keller A."/>
            <person name="Neulinger S.C."/>
        </authorList>
    </citation>
    <scope>NUCLEOTIDE SEQUENCE</scope>
    <source>
        <strain evidence="2">LMG 28126</strain>
    </source>
</reference>
<evidence type="ECO:0000259" key="1">
    <source>
        <dbReference type="Pfam" id="PF00117"/>
    </source>
</evidence>
<sequence length="229" mass="25181">MRIGILETGLAPDDLRARHGSYPDLFTRLLGRHGFDFTTHRVVEMEFPDSVHDAEGWLITGSRHGVYEDHPFIPPLEALIRQAVAEAVPVVGICFGHQIIARALGGRVEKFPGGWAVGPQDYDFDGTPLRLNAWHQDQVIDPPEGAEVIATHPFCPYAGLRYGDRAFSVQAHPEFPDDFVAGLIETRGRGVVPDDRLDAALERLGGPGDSGVLADRIANFFRQPRRSAA</sequence>
<proteinExistence type="predicted"/>
<gene>
    <name evidence="2" type="ORF">CCR87_01655</name>
</gene>
<name>A0A934WHU3_9RHOB</name>
<dbReference type="InterPro" id="IPR044992">
    <property type="entry name" value="ChyE-like"/>
</dbReference>
<dbReference type="Gene3D" id="3.40.50.880">
    <property type="match status" value="1"/>
</dbReference>
<dbReference type="AlphaFoldDB" id="A0A934WHU3"/>
<dbReference type="PANTHER" id="PTHR42695">
    <property type="entry name" value="GLUTAMINE AMIDOTRANSFERASE YLR126C-RELATED"/>
    <property type="match status" value="1"/>
</dbReference>
<organism evidence="2 3">
    <name type="scientific">Rhodobaculum claviforme</name>
    <dbReference type="NCBI Taxonomy" id="1549854"/>
    <lineage>
        <taxon>Bacteria</taxon>
        <taxon>Pseudomonadati</taxon>
        <taxon>Pseudomonadota</taxon>
        <taxon>Alphaproteobacteria</taxon>
        <taxon>Rhodobacterales</taxon>
        <taxon>Paracoccaceae</taxon>
        <taxon>Rhodobaculum</taxon>
    </lineage>
</organism>
<dbReference type="Pfam" id="PF00117">
    <property type="entry name" value="GATase"/>
    <property type="match status" value="1"/>
</dbReference>
<evidence type="ECO:0000313" key="3">
    <source>
        <dbReference type="Proteomes" id="UP000706333"/>
    </source>
</evidence>
<reference evidence="2" key="1">
    <citation type="submission" date="2017-05" db="EMBL/GenBank/DDBJ databases">
        <authorList>
            <person name="Imhoff J.F."/>
            <person name="Rahn T."/>
            <person name="Kuenzel S."/>
            <person name="Neulinger S.C."/>
        </authorList>
    </citation>
    <scope>NUCLEOTIDE SEQUENCE</scope>
    <source>
        <strain evidence="2">LMG 28126</strain>
    </source>
</reference>
<dbReference type="Proteomes" id="UP000706333">
    <property type="component" value="Unassembled WGS sequence"/>
</dbReference>